<dbReference type="SUPFAM" id="SSF53244">
    <property type="entry name" value="MurD-like peptide ligases, peptide-binding domain"/>
    <property type="match status" value="1"/>
</dbReference>
<evidence type="ECO:0000256" key="7">
    <source>
        <dbReference type="ARBA" id="ARBA00022984"/>
    </source>
</evidence>
<organism evidence="15 16">
    <name type="scientific">Aeromicrobium endophyticum</name>
    <dbReference type="NCBI Taxonomy" id="2292704"/>
    <lineage>
        <taxon>Bacteria</taxon>
        <taxon>Bacillati</taxon>
        <taxon>Actinomycetota</taxon>
        <taxon>Actinomycetes</taxon>
        <taxon>Propionibacteriales</taxon>
        <taxon>Nocardioidaceae</taxon>
        <taxon>Aeromicrobium</taxon>
    </lineage>
</organism>
<evidence type="ECO:0000313" key="15">
    <source>
        <dbReference type="EMBL" id="REK70408.1"/>
    </source>
</evidence>
<comment type="caution">
    <text evidence="15">The sequence shown here is derived from an EMBL/GenBank/DDBJ whole genome shotgun (WGS) entry which is preliminary data.</text>
</comment>
<keyword evidence="4 10" id="KW-0547">Nucleotide-binding</keyword>
<dbReference type="Proteomes" id="UP000265581">
    <property type="component" value="Unassembled WGS sequence"/>
</dbReference>
<evidence type="ECO:0000256" key="2">
    <source>
        <dbReference type="ARBA" id="ARBA00022598"/>
    </source>
</evidence>
<dbReference type="GO" id="GO:0071555">
    <property type="term" value="P:cell wall organization"/>
    <property type="evidence" value="ECO:0007669"/>
    <property type="project" value="UniProtKB-KW"/>
</dbReference>
<dbReference type="GO" id="GO:0008766">
    <property type="term" value="F:UDP-N-acetylmuramoylalanyl-D-glutamyl-2,6-diaminopimelate-D-alanyl-D-alanine ligase activity"/>
    <property type="evidence" value="ECO:0007669"/>
    <property type="project" value="RHEA"/>
</dbReference>
<evidence type="ECO:0000256" key="3">
    <source>
        <dbReference type="ARBA" id="ARBA00022618"/>
    </source>
</evidence>
<dbReference type="InterPro" id="IPR036615">
    <property type="entry name" value="Mur_ligase_C_dom_sf"/>
</dbReference>
<evidence type="ECO:0000256" key="8">
    <source>
        <dbReference type="ARBA" id="ARBA00023306"/>
    </source>
</evidence>
<evidence type="ECO:0000259" key="14">
    <source>
        <dbReference type="Pfam" id="PF08245"/>
    </source>
</evidence>
<evidence type="ECO:0000256" key="4">
    <source>
        <dbReference type="ARBA" id="ARBA00022741"/>
    </source>
</evidence>
<keyword evidence="3 10" id="KW-0132">Cell division</keyword>
<gene>
    <name evidence="10" type="primary">murF</name>
    <name evidence="15" type="ORF">DX116_14805</name>
</gene>
<name>A0A371P4B9_9ACTN</name>
<dbReference type="GO" id="GO:0009252">
    <property type="term" value="P:peptidoglycan biosynthetic process"/>
    <property type="evidence" value="ECO:0007669"/>
    <property type="project" value="UniProtKB-UniRule"/>
</dbReference>
<dbReference type="InterPro" id="IPR005863">
    <property type="entry name" value="UDP-N-AcMur_synth"/>
</dbReference>
<comment type="function">
    <text evidence="10 11">Involved in cell wall formation. Catalyzes the final step in the synthesis of UDP-N-acetylmuramoyl-pentapeptide, the precursor of murein.</text>
</comment>
<evidence type="ECO:0000256" key="6">
    <source>
        <dbReference type="ARBA" id="ARBA00022960"/>
    </source>
</evidence>
<keyword evidence="6 10" id="KW-0133">Cell shape</keyword>
<dbReference type="EC" id="6.3.2.10" evidence="10 11"/>
<dbReference type="Gene3D" id="3.40.1390.10">
    <property type="entry name" value="MurE/MurF, N-terminal domain"/>
    <property type="match status" value="1"/>
</dbReference>
<evidence type="ECO:0000256" key="1">
    <source>
        <dbReference type="ARBA" id="ARBA00022490"/>
    </source>
</evidence>
<dbReference type="SUPFAM" id="SSF63418">
    <property type="entry name" value="MurE/MurF N-terminal domain"/>
    <property type="match status" value="1"/>
</dbReference>
<dbReference type="Gene3D" id="3.40.1190.10">
    <property type="entry name" value="Mur-like, catalytic domain"/>
    <property type="match status" value="1"/>
</dbReference>
<dbReference type="NCBIfam" id="TIGR01143">
    <property type="entry name" value="murF"/>
    <property type="match status" value="1"/>
</dbReference>
<keyword evidence="2 10" id="KW-0436">Ligase</keyword>
<dbReference type="InterPro" id="IPR004101">
    <property type="entry name" value="Mur_ligase_C"/>
</dbReference>
<dbReference type="Gene3D" id="3.90.190.20">
    <property type="entry name" value="Mur ligase, C-terminal domain"/>
    <property type="match status" value="1"/>
</dbReference>
<sequence length="455" mass="46222">MIPLTLAEIADVTGGQVVGDPSIVVDAPATLDSRAVEPGGLFVALAGEHVDGHAYAAQAVATGAAAVLASRDTGVRGVVVGDVTRALGQLARHVLDLREDVQVVAMTGSSGKTSVKDLLAHVLAPDGATVATKGNYNNELGVPLTVLGVDELTRFLVVEMGARAVGDIALLCQIAPPSIGMVLNVGSAHVGEFGSADNIARAKGEMAEAVGADGVVVLNADDPRVAAMRARTEATVATFGTGPDADMEVGDLRLDEAGSPHFTLGHDRRRVETTVPLIGGYHAMNAAAAALAAVSLGLDLPTIAGRLATAGAARSPMRMDRQVRPDGLVVVNDAYNANPESMAAALRAVAAIGGDRSVAVLGAMLELGADSDDAHRRIGALAAELGYARVVVVGDDARAIAEGAGDVAELVPSVDVARRTLPASLTGDEVVLVKASRGVRLERVADALLEGTTTR</sequence>
<comment type="catalytic activity">
    <reaction evidence="10 11">
        <text>D-alanyl-D-alanine + UDP-N-acetyl-alpha-D-muramoyl-L-alanyl-gamma-D-glutamyl-meso-2,6-diaminopimelate + ATP = UDP-N-acetyl-alpha-D-muramoyl-L-alanyl-gamma-D-glutamyl-meso-2,6-diaminopimeloyl-D-alanyl-D-alanine + ADP + phosphate + H(+)</text>
        <dbReference type="Rhea" id="RHEA:28374"/>
        <dbReference type="ChEBI" id="CHEBI:15378"/>
        <dbReference type="ChEBI" id="CHEBI:30616"/>
        <dbReference type="ChEBI" id="CHEBI:43474"/>
        <dbReference type="ChEBI" id="CHEBI:57822"/>
        <dbReference type="ChEBI" id="CHEBI:61386"/>
        <dbReference type="ChEBI" id="CHEBI:83905"/>
        <dbReference type="ChEBI" id="CHEBI:456216"/>
        <dbReference type="EC" id="6.3.2.10"/>
    </reaction>
</comment>
<dbReference type="Pfam" id="PF08245">
    <property type="entry name" value="Mur_ligase_M"/>
    <property type="match status" value="1"/>
</dbReference>
<evidence type="ECO:0000256" key="9">
    <source>
        <dbReference type="ARBA" id="ARBA00023316"/>
    </source>
</evidence>
<evidence type="ECO:0000313" key="16">
    <source>
        <dbReference type="Proteomes" id="UP000265581"/>
    </source>
</evidence>
<dbReference type="GO" id="GO:0008360">
    <property type="term" value="P:regulation of cell shape"/>
    <property type="evidence" value="ECO:0007669"/>
    <property type="project" value="UniProtKB-KW"/>
</dbReference>
<keyword evidence="16" id="KW-1185">Reference proteome</keyword>
<dbReference type="GO" id="GO:0051301">
    <property type="term" value="P:cell division"/>
    <property type="evidence" value="ECO:0007669"/>
    <property type="project" value="UniProtKB-KW"/>
</dbReference>
<dbReference type="InterPro" id="IPR013221">
    <property type="entry name" value="Mur_ligase_cen"/>
</dbReference>
<dbReference type="PANTHER" id="PTHR43024:SF1">
    <property type="entry name" value="UDP-N-ACETYLMURAMOYL-TRIPEPTIDE--D-ALANYL-D-ALANINE LIGASE"/>
    <property type="match status" value="1"/>
</dbReference>
<evidence type="ECO:0000259" key="12">
    <source>
        <dbReference type="Pfam" id="PF01225"/>
    </source>
</evidence>
<feature type="domain" description="Mur ligase N-terminal catalytic" evidence="12">
    <location>
        <begin position="30"/>
        <end position="85"/>
    </location>
</feature>
<dbReference type="Pfam" id="PF01225">
    <property type="entry name" value="Mur_ligase"/>
    <property type="match status" value="1"/>
</dbReference>
<keyword evidence="7 10" id="KW-0573">Peptidoglycan synthesis</keyword>
<dbReference type="AlphaFoldDB" id="A0A371P4B9"/>
<dbReference type="UniPathway" id="UPA00219"/>
<feature type="domain" description="Mur ligase central" evidence="14">
    <location>
        <begin position="107"/>
        <end position="293"/>
    </location>
</feature>
<comment type="pathway">
    <text evidence="10 11">Cell wall biogenesis; peptidoglycan biosynthesis.</text>
</comment>
<dbReference type="SUPFAM" id="SSF53623">
    <property type="entry name" value="MurD-like peptide ligases, catalytic domain"/>
    <property type="match status" value="1"/>
</dbReference>
<dbReference type="InterPro" id="IPR000713">
    <property type="entry name" value="Mur_ligase_N"/>
</dbReference>
<dbReference type="OrthoDB" id="9800958at2"/>
<comment type="similarity">
    <text evidence="10">Belongs to the MurCDEF family. MurF subfamily.</text>
</comment>
<comment type="subcellular location">
    <subcellularLocation>
        <location evidence="10 11">Cytoplasm</location>
    </subcellularLocation>
</comment>
<dbReference type="Pfam" id="PF02875">
    <property type="entry name" value="Mur_ligase_C"/>
    <property type="match status" value="1"/>
</dbReference>
<reference evidence="15 16" key="1">
    <citation type="submission" date="2018-08" db="EMBL/GenBank/DDBJ databases">
        <title>Aeromicrobium sp. M2KJ-4, whole genome shotgun sequence.</title>
        <authorList>
            <person name="Tuo L."/>
        </authorList>
    </citation>
    <scope>NUCLEOTIDE SEQUENCE [LARGE SCALE GENOMIC DNA]</scope>
    <source>
        <strain evidence="15 16">M2KJ-4</strain>
    </source>
</reference>
<dbReference type="PANTHER" id="PTHR43024">
    <property type="entry name" value="UDP-N-ACETYLMURAMOYL-TRIPEPTIDE--D-ALANYL-D-ALANINE LIGASE"/>
    <property type="match status" value="1"/>
</dbReference>
<feature type="binding site" evidence="10">
    <location>
        <begin position="108"/>
        <end position="114"/>
    </location>
    <ligand>
        <name>ATP</name>
        <dbReference type="ChEBI" id="CHEBI:30616"/>
    </ligand>
</feature>
<dbReference type="HAMAP" id="MF_02019">
    <property type="entry name" value="MurF"/>
    <property type="match status" value="1"/>
</dbReference>
<evidence type="ECO:0000259" key="13">
    <source>
        <dbReference type="Pfam" id="PF02875"/>
    </source>
</evidence>
<feature type="domain" description="Mur ligase C-terminal" evidence="13">
    <location>
        <begin position="318"/>
        <end position="437"/>
    </location>
</feature>
<dbReference type="RefSeq" id="WP_119705001.1">
    <property type="nucleotide sequence ID" value="NZ_JBHSOI010000002.1"/>
</dbReference>
<dbReference type="InterPro" id="IPR051046">
    <property type="entry name" value="MurCDEF_CellWall_CoF430Synth"/>
</dbReference>
<evidence type="ECO:0000256" key="10">
    <source>
        <dbReference type="HAMAP-Rule" id="MF_02019"/>
    </source>
</evidence>
<dbReference type="InterPro" id="IPR035911">
    <property type="entry name" value="MurE/MurF_N"/>
</dbReference>
<accession>A0A371P4B9</accession>
<protein>
    <recommendedName>
        <fullName evidence="10 11">UDP-N-acetylmuramoyl-tripeptide--D-alanyl-D-alanine ligase</fullName>
        <ecNumber evidence="10 11">6.3.2.10</ecNumber>
    </recommendedName>
    <alternativeName>
        <fullName evidence="10">D-alanyl-D-alanine-adding enzyme</fullName>
    </alternativeName>
</protein>
<keyword evidence="5 10" id="KW-0067">ATP-binding</keyword>
<dbReference type="GO" id="GO:0005737">
    <property type="term" value="C:cytoplasm"/>
    <property type="evidence" value="ECO:0007669"/>
    <property type="project" value="UniProtKB-SubCell"/>
</dbReference>
<dbReference type="GO" id="GO:0047480">
    <property type="term" value="F:UDP-N-acetylmuramoyl-tripeptide-D-alanyl-D-alanine ligase activity"/>
    <property type="evidence" value="ECO:0007669"/>
    <property type="project" value="UniProtKB-UniRule"/>
</dbReference>
<keyword evidence="9 10" id="KW-0961">Cell wall biogenesis/degradation</keyword>
<keyword evidence="1 10" id="KW-0963">Cytoplasm</keyword>
<evidence type="ECO:0000256" key="11">
    <source>
        <dbReference type="RuleBase" id="RU004136"/>
    </source>
</evidence>
<evidence type="ECO:0000256" key="5">
    <source>
        <dbReference type="ARBA" id="ARBA00022840"/>
    </source>
</evidence>
<dbReference type="GO" id="GO:0005524">
    <property type="term" value="F:ATP binding"/>
    <property type="evidence" value="ECO:0007669"/>
    <property type="project" value="UniProtKB-UniRule"/>
</dbReference>
<dbReference type="InterPro" id="IPR036565">
    <property type="entry name" value="Mur-like_cat_sf"/>
</dbReference>
<keyword evidence="8 10" id="KW-0131">Cell cycle</keyword>
<proteinExistence type="inferred from homology"/>
<dbReference type="EMBL" id="QUBR01000002">
    <property type="protein sequence ID" value="REK70408.1"/>
    <property type="molecule type" value="Genomic_DNA"/>
</dbReference>